<keyword evidence="4" id="KW-0547">Nucleotide-binding</keyword>
<keyword evidence="4" id="KW-0067">ATP-binding</keyword>
<dbReference type="InterPro" id="IPR023313">
    <property type="entry name" value="UBQ-conjugating_AS"/>
</dbReference>
<keyword evidence="1" id="KW-0808">Transferase</keyword>
<evidence type="ECO:0000256" key="4">
    <source>
        <dbReference type="RuleBase" id="RU362109"/>
    </source>
</evidence>
<dbReference type="Gene3D" id="3.10.110.10">
    <property type="entry name" value="Ubiquitin Conjugating Enzyme"/>
    <property type="match status" value="1"/>
</dbReference>
<evidence type="ECO:0000256" key="2">
    <source>
        <dbReference type="ARBA" id="ARBA00022786"/>
    </source>
</evidence>
<protein>
    <recommendedName>
        <fullName evidence="5">UBC core domain-containing protein</fullName>
    </recommendedName>
</protein>
<feature type="active site" description="Glycyl thioester intermediate" evidence="3">
    <location>
        <position position="124"/>
    </location>
</feature>
<keyword evidence="2 4" id="KW-0833">Ubl conjugation pathway</keyword>
<dbReference type="SUPFAM" id="SSF54495">
    <property type="entry name" value="UBC-like"/>
    <property type="match status" value="1"/>
</dbReference>
<feature type="domain" description="UBC core" evidence="5">
    <location>
        <begin position="22"/>
        <end position="191"/>
    </location>
</feature>
<dbReference type="Pfam" id="PF00179">
    <property type="entry name" value="UQ_con"/>
    <property type="match status" value="1"/>
</dbReference>
<gene>
    <name evidence="6" type="ORF">HERI1096_LOCUS39730</name>
</gene>
<name>A0A7S3C385_9EUKA</name>
<evidence type="ECO:0000259" key="5">
    <source>
        <dbReference type="PROSITE" id="PS50127"/>
    </source>
</evidence>
<sequence length="191" mass="22100">MISHNRPFLPAYHRRMVFHSSTARGRLQHERKALRQDREWIQNPQNPGGFSAKPRNNTDGTQDLFRWECVIPGKPGTIWEEGRIPLVLTFTEDYAQDPPEAMFKPLPDGSTLFHPNVYADGAVCLDLLKKRSDGGRWVPAHTIKTILIALQTFLDQPNNDDAAQDNAHRVYARDRKEYERRVRAQMEQLKI</sequence>
<evidence type="ECO:0000256" key="3">
    <source>
        <dbReference type="PROSITE-ProRule" id="PRU10133"/>
    </source>
</evidence>
<dbReference type="GO" id="GO:0005524">
    <property type="term" value="F:ATP binding"/>
    <property type="evidence" value="ECO:0007669"/>
    <property type="project" value="UniProtKB-UniRule"/>
</dbReference>
<dbReference type="PROSITE" id="PS00183">
    <property type="entry name" value="UBC_1"/>
    <property type="match status" value="1"/>
</dbReference>
<dbReference type="InterPro" id="IPR016135">
    <property type="entry name" value="UBQ-conjugating_enzyme/RWD"/>
</dbReference>
<proteinExistence type="inferred from homology"/>
<reference evidence="6" key="1">
    <citation type="submission" date="2021-01" db="EMBL/GenBank/DDBJ databases">
        <authorList>
            <person name="Corre E."/>
            <person name="Pelletier E."/>
            <person name="Niang G."/>
            <person name="Scheremetjew M."/>
            <person name="Finn R."/>
            <person name="Kale V."/>
            <person name="Holt S."/>
            <person name="Cochrane G."/>
            <person name="Meng A."/>
            <person name="Brown T."/>
            <person name="Cohen L."/>
        </authorList>
    </citation>
    <scope>NUCLEOTIDE SEQUENCE</scope>
    <source>
        <strain evidence="6">CCMP281</strain>
    </source>
</reference>
<evidence type="ECO:0000313" key="6">
    <source>
        <dbReference type="EMBL" id="CAE0152902.1"/>
    </source>
</evidence>
<dbReference type="InterPro" id="IPR000608">
    <property type="entry name" value="UBC"/>
</dbReference>
<evidence type="ECO:0000256" key="1">
    <source>
        <dbReference type="ARBA" id="ARBA00022679"/>
    </source>
</evidence>
<dbReference type="PROSITE" id="PS50127">
    <property type="entry name" value="UBC_2"/>
    <property type="match status" value="1"/>
</dbReference>
<dbReference type="CDD" id="cd23798">
    <property type="entry name" value="UBCc_UBE2I"/>
    <property type="match status" value="1"/>
</dbReference>
<accession>A0A7S3C385</accession>
<dbReference type="AlphaFoldDB" id="A0A7S3C385"/>
<dbReference type="GO" id="GO:0016740">
    <property type="term" value="F:transferase activity"/>
    <property type="evidence" value="ECO:0007669"/>
    <property type="project" value="UniProtKB-KW"/>
</dbReference>
<dbReference type="EMBL" id="HBHX01071828">
    <property type="protein sequence ID" value="CAE0152902.1"/>
    <property type="molecule type" value="Transcribed_RNA"/>
</dbReference>
<organism evidence="6">
    <name type="scientific">Haptolina ericina</name>
    <dbReference type="NCBI Taxonomy" id="156174"/>
    <lineage>
        <taxon>Eukaryota</taxon>
        <taxon>Haptista</taxon>
        <taxon>Haptophyta</taxon>
        <taxon>Prymnesiophyceae</taxon>
        <taxon>Prymnesiales</taxon>
        <taxon>Prymnesiaceae</taxon>
        <taxon>Haptolina</taxon>
    </lineage>
</organism>
<dbReference type="PANTHER" id="PTHR24067">
    <property type="entry name" value="UBIQUITIN-CONJUGATING ENZYME E2"/>
    <property type="match status" value="1"/>
</dbReference>
<dbReference type="SMART" id="SM00212">
    <property type="entry name" value="UBCc"/>
    <property type="match status" value="1"/>
</dbReference>
<dbReference type="InterPro" id="IPR050113">
    <property type="entry name" value="Ub_conjugating_enzyme"/>
</dbReference>
<comment type="similarity">
    <text evidence="4">Belongs to the ubiquitin-conjugating enzyme family.</text>
</comment>